<name>W5LPC4_ASTMX</name>
<dbReference type="GeneTree" id="ENSGT00940000167706"/>
<dbReference type="InParanoid" id="W5LPC4"/>
<dbReference type="PROSITE" id="PS50188">
    <property type="entry name" value="B302_SPRY"/>
    <property type="match status" value="1"/>
</dbReference>
<evidence type="ECO:0000259" key="1">
    <source>
        <dbReference type="PROSITE" id="PS50188"/>
    </source>
</evidence>
<dbReference type="InterPro" id="IPR001870">
    <property type="entry name" value="B30.2/SPRY"/>
</dbReference>
<dbReference type="Gene3D" id="2.60.120.920">
    <property type="match status" value="1"/>
</dbReference>
<feature type="domain" description="B30.2/SPRY" evidence="1">
    <location>
        <begin position="116"/>
        <end position="319"/>
    </location>
</feature>
<keyword evidence="3" id="KW-1185">Reference proteome</keyword>
<dbReference type="Proteomes" id="UP000018467">
    <property type="component" value="Unassembled WGS sequence"/>
</dbReference>
<dbReference type="InterPro" id="IPR043136">
    <property type="entry name" value="B30.2/SPRY_sf"/>
</dbReference>
<reference evidence="3" key="1">
    <citation type="submission" date="2013-03" db="EMBL/GenBank/DDBJ databases">
        <authorList>
            <person name="Jeffery W."/>
            <person name="Warren W."/>
            <person name="Wilson R.K."/>
        </authorList>
    </citation>
    <scope>NUCLEOTIDE SEQUENCE</scope>
    <source>
        <strain evidence="3">female</strain>
    </source>
</reference>
<evidence type="ECO:0000313" key="2">
    <source>
        <dbReference type="Ensembl" id="ENSAMXP00000021694.2"/>
    </source>
</evidence>
<dbReference type="InterPro" id="IPR050143">
    <property type="entry name" value="TRIM/RBCC"/>
</dbReference>
<dbReference type="Pfam" id="PF00622">
    <property type="entry name" value="SPRY"/>
    <property type="match status" value="1"/>
</dbReference>
<dbReference type="Ensembl" id="ENSAMXT00000021694.2">
    <property type="protein sequence ID" value="ENSAMXP00000021694.2"/>
    <property type="gene ID" value="ENSAMXG00000021070.2"/>
</dbReference>
<protein>
    <recommendedName>
        <fullName evidence="1">B30.2/SPRY domain-containing protein</fullName>
    </recommendedName>
</protein>
<organism evidence="2 3">
    <name type="scientific">Astyanax mexicanus</name>
    <name type="common">Blind cave fish</name>
    <name type="synonym">Astyanax fasciatus mexicanus</name>
    <dbReference type="NCBI Taxonomy" id="7994"/>
    <lineage>
        <taxon>Eukaryota</taxon>
        <taxon>Metazoa</taxon>
        <taxon>Chordata</taxon>
        <taxon>Craniata</taxon>
        <taxon>Vertebrata</taxon>
        <taxon>Euteleostomi</taxon>
        <taxon>Actinopterygii</taxon>
        <taxon>Neopterygii</taxon>
        <taxon>Teleostei</taxon>
        <taxon>Ostariophysi</taxon>
        <taxon>Characiformes</taxon>
        <taxon>Characoidei</taxon>
        <taxon>Acestrorhamphidae</taxon>
        <taxon>Acestrorhamphinae</taxon>
        <taxon>Astyanax</taxon>
    </lineage>
</organism>
<dbReference type="InterPro" id="IPR003877">
    <property type="entry name" value="SPRY_dom"/>
</dbReference>
<reference evidence="2" key="4">
    <citation type="submission" date="2025-09" db="UniProtKB">
        <authorList>
            <consortium name="Ensembl"/>
        </authorList>
    </citation>
    <scope>IDENTIFICATION</scope>
</reference>
<accession>W5LPC4</accession>
<reference evidence="3" key="2">
    <citation type="journal article" date="2014" name="Nat. Commun.">
        <title>The cavefish genome reveals candidate genes for eye loss.</title>
        <authorList>
            <person name="McGaugh S.E."/>
            <person name="Gross J.B."/>
            <person name="Aken B."/>
            <person name="Blin M."/>
            <person name="Borowsky R."/>
            <person name="Chalopin D."/>
            <person name="Hinaux H."/>
            <person name="Jeffery W.R."/>
            <person name="Keene A."/>
            <person name="Ma L."/>
            <person name="Minx P."/>
            <person name="Murphy D."/>
            <person name="O'Quin K.E."/>
            <person name="Retaux S."/>
            <person name="Rohner N."/>
            <person name="Searle S.M."/>
            <person name="Stahl B.A."/>
            <person name="Tabin C."/>
            <person name="Volff J.N."/>
            <person name="Yoshizawa M."/>
            <person name="Warren W.C."/>
        </authorList>
    </citation>
    <scope>NUCLEOTIDE SEQUENCE [LARGE SCALE GENOMIC DNA]</scope>
    <source>
        <strain evidence="3">female</strain>
    </source>
</reference>
<dbReference type="eggNOG" id="KOG2177">
    <property type="taxonomic scope" value="Eukaryota"/>
</dbReference>
<dbReference type="HOGENOM" id="CLU_013137_0_1_1"/>
<dbReference type="SUPFAM" id="SSF49899">
    <property type="entry name" value="Concanavalin A-like lectins/glucanases"/>
    <property type="match status" value="1"/>
</dbReference>
<dbReference type="AlphaFoldDB" id="W5LPC4"/>
<evidence type="ECO:0000313" key="3">
    <source>
        <dbReference type="Proteomes" id="UP000018467"/>
    </source>
</evidence>
<proteinExistence type="predicted"/>
<sequence length="319" mass="36830">MRTAEAYRVRIAAKYSHVKALIEKDEQLMMNIIETEEFYTNKWLQFKRESYESHIRDINTLLTASKSLLQEHNNLKFLQKLKIERLGSRLEIGPLLLIKREYTTSHRMETVERLADSLSEAVSRNTERLWANLRAIHLDADTAHPNLDVSSDMLEVCWSKQVTQEDKETEQTQSEYSVLAKEAFSSGCQYWEVAVWEKPYWLIGLSYGPDTKAEQKDTLASGNVLNKAFCYIYHGNGKYLVCNGSEETVLPMGLKIQKLGVWVDLQRGTLSFYDADTLKLLHSFTVDLFGPVYPMFNPCIGLNEQNTQPLVLFNLRSRK</sequence>
<dbReference type="PANTHER" id="PTHR24103">
    <property type="entry name" value="E3 UBIQUITIN-PROTEIN LIGASE TRIM"/>
    <property type="match status" value="1"/>
</dbReference>
<reference evidence="2" key="3">
    <citation type="submission" date="2025-08" db="UniProtKB">
        <authorList>
            <consortium name="Ensembl"/>
        </authorList>
    </citation>
    <scope>IDENTIFICATION</scope>
</reference>
<dbReference type="InterPro" id="IPR003879">
    <property type="entry name" value="Butyrophylin_SPRY"/>
</dbReference>
<dbReference type="PRINTS" id="PR01407">
    <property type="entry name" value="BUTYPHLNCDUF"/>
</dbReference>
<dbReference type="InterPro" id="IPR013320">
    <property type="entry name" value="ConA-like_dom_sf"/>
</dbReference>